<gene>
    <name evidence="2" type="ORF">GU90_02470</name>
</gene>
<proteinExistence type="predicted"/>
<evidence type="ECO:0000313" key="3">
    <source>
        <dbReference type="Proteomes" id="UP000031419"/>
    </source>
</evidence>
<keyword evidence="3" id="KW-1185">Reference proteome</keyword>
<sequence length="263" mass="28887">MTGLGEFSTHHRDGSMVTKRLTGNYPGGQAFVSAGRLGEQGMRSYLAALRAVGVRLPDDLDIVADDPLTVRHSWVPGPTLVEIADTDPPVFAAAVEEITAWVRGLDLVDARIDTNLANFCLVDSRPVLVDVLPPLVPSRRPRPVTLFDRLFCALCFDTAVTLDALCGYALRTALRTERREAVTAVHRVMESAATPAGPAHGFPARWFRGRLRLALRCASGEESSETMHEFFALTSVLTFRQLDEAARRQRLGHVAVRMRELGL</sequence>
<dbReference type="STRING" id="28042.GU90_02470"/>
<name>A0A073BDD0_9PSEU</name>
<protein>
    <recommendedName>
        <fullName evidence="4">Serine/threonine protein kinase</fullName>
    </recommendedName>
</protein>
<dbReference type="RefSeq" id="WP_029721805.1">
    <property type="nucleotide sequence ID" value="NZ_JAJUIW010000002.1"/>
</dbReference>
<feature type="region of interest" description="Disordered" evidence="1">
    <location>
        <begin position="1"/>
        <end position="21"/>
    </location>
</feature>
<comment type="caution">
    <text evidence="2">The sequence shown here is derived from an EMBL/GenBank/DDBJ whole genome shotgun (WGS) entry which is preliminary data.</text>
</comment>
<evidence type="ECO:0008006" key="4">
    <source>
        <dbReference type="Google" id="ProtNLM"/>
    </source>
</evidence>
<reference evidence="2 3" key="1">
    <citation type="submission" date="2014-06" db="EMBL/GenBank/DDBJ databases">
        <title>Saccharopolyspora rectivirgula DSM-43113 Genome sequencing.</title>
        <authorList>
            <person name="Barrera C."/>
            <person name="Millon L."/>
            <person name="Rognon B."/>
            <person name="Zaugg C."/>
            <person name="Monod M."/>
        </authorList>
    </citation>
    <scope>NUCLEOTIDE SEQUENCE [LARGE SCALE GENOMIC DNA]</scope>
    <source>
        <strain evidence="2 3">DSM 43113</strain>
    </source>
</reference>
<dbReference type="EMBL" id="JNVU01000009">
    <property type="protein sequence ID" value="KEI45774.1"/>
    <property type="molecule type" value="Genomic_DNA"/>
</dbReference>
<evidence type="ECO:0000256" key="1">
    <source>
        <dbReference type="SAM" id="MobiDB-lite"/>
    </source>
</evidence>
<accession>A0A073BDD0</accession>
<dbReference type="eggNOG" id="ENOG50320D7">
    <property type="taxonomic scope" value="Bacteria"/>
</dbReference>
<dbReference type="Proteomes" id="UP000031419">
    <property type="component" value="Unassembled WGS sequence"/>
</dbReference>
<dbReference type="AlphaFoldDB" id="A0A073BDD0"/>
<evidence type="ECO:0000313" key="2">
    <source>
        <dbReference type="EMBL" id="KEI45774.1"/>
    </source>
</evidence>
<organism evidence="2 3">
    <name type="scientific">Saccharopolyspora rectivirgula</name>
    <dbReference type="NCBI Taxonomy" id="28042"/>
    <lineage>
        <taxon>Bacteria</taxon>
        <taxon>Bacillati</taxon>
        <taxon>Actinomycetota</taxon>
        <taxon>Actinomycetes</taxon>
        <taxon>Pseudonocardiales</taxon>
        <taxon>Pseudonocardiaceae</taxon>
        <taxon>Saccharopolyspora</taxon>
    </lineage>
</organism>